<evidence type="ECO:0000259" key="2">
    <source>
        <dbReference type="PROSITE" id="PS50812"/>
    </source>
</evidence>
<feature type="region of interest" description="Disordered" evidence="1">
    <location>
        <begin position="1"/>
        <end position="23"/>
    </location>
</feature>
<feature type="compositionally biased region" description="Polar residues" evidence="1">
    <location>
        <begin position="681"/>
        <end position="693"/>
    </location>
</feature>
<feature type="region of interest" description="Disordered" evidence="1">
    <location>
        <begin position="466"/>
        <end position="528"/>
    </location>
</feature>
<name>A0A8X8C9Q0_POPTO</name>
<feature type="region of interest" description="Disordered" evidence="1">
    <location>
        <begin position="730"/>
        <end position="763"/>
    </location>
</feature>
<feature type="compositionally biased region" description="Polar residues" evidence="1">
    <location>
        <begin position="427"/>
        <end position="437"/>
    </location>
</feature>
<proteinExistence type="predicted"/>
<gene>
    <name evidence="3" type="ORF">POTOM_042079</name>
</gene>
<reference evidence="3" key="1">
    <citation type="journal article" date="2020" name="bioRxiv">
        <title>Hybrid origin of Populus tomentosa Carr. identified through genome sequencing and phylogenomic analysis.</title>
        <authorList>
            <person name="An X."/>
            <person name="Gao K."/>
            <person name="Chen Z."/>
            <person name="Li J."/>
            <person name="Yang X."/>
            <person name="Yang X."/>
            <person name="Zhou J."/>
            <person name="Guo T."/>
            <person name="Zhao T."/>
            <person name="Huang S."/>
            <person name="Miao D."/>
            <person name="Khan W.U."/>
            <person name="Rao P."/>
            <person name="Ye M."/>
            <person name="Lei B."/>
            <person name="Liao W."/>
            <person name="Wang J."/>
            <person name="Ji L."/>
            <person name="Li Y."/>
            <person name="Guo B."/>
            <person name="Mustafa N.S."/>
            <person name="Li S."/>
            <person name="Yun Q."/>
            <person name="Keller S.R."/>
            <person name="Mao J."/>
            <person name="Zhang R."/>
            <person name="Strauss S.H."/>
        </authorList>
    </citation>
    <scope>NUCLEOTIDE SEQUENCE</scope>
    <source>
        <strain evidence="3">GM15</strain>
        <tissue evidence="3">Leaf</tissue>
    </source>
</reference>
<feature type="region of interest" description="Disordered" evidence="1">
    <location>
        <begin position="858"/>
        <end position="927"/>
    </location>
</feature>
<feature type="compositionally biased region" description="Polar residues" evidence="1">
    <location>
        <begin position="466"/>
        <end position="483"/>
    </location>
</feature>
<dbReference type="PROSITE" id="PS50812">
    <property type="entry name" value="PWWP"/>
    <property type="match status" value="1"/>
</dbReference>
<dbReference type="Proteomes" id="UP000886885">
    <property type="component" value="Chromosome 12A"/>
</dbReference>
<evidence type="ECO:0000256" key="1">
    <source>
        <dbReference type="SAM" id="MobiDB-lite"/>
    </source>
</evidence>
<dbReference type="PANTHER" id="PTHR42851">
    <property type="entry name" value="ALDOLASE-RELATED"/>
    <property type="match status" value="1"/>
</dbReference>
<dbReference type="Pfam" id="PF00855">
    <property type="entry name" value="PWWP"/>
    <property type="match status" value="1"/>
</dbReference>
<evidence type="ECO:0000313" key="4">
    <source>
        <dbReference type="Proteomes" id="UP000886885"/>
    </source>
</evidence>
<dbReference type="CDD" id="cd05162">
    <property type="entry name" value="PWWP"/>
    <property type="match status" value="1"/>
</dbReference>
<comment type="caution">
    <text evidence="3">The sequence shown here is derived from an EMBL/GenBank/DDBJ whole genome shotgun (WGS) entry which is preliminary data.</text>
</comment>
<dbReference type="PANTHER" id="PTHR42851:SF8">
    <property type="entry name" value="PWWP DOMAIN-CONTAINING PROTEIN"/>
    <property type="match status" value="1"/>
</dbReference>
<feature type="region of interest" description="Disordered" evidence="1">
    <location>
        <begin position="398"/>
        <end position="439"/>
    </location>
</feature>
<feature type="region of interest" description="Disordered" evidence="1">
    <location>
        <begin position="680"/>
        <end position="708"/>
    </location>
</feature>
<dbReference type="EMBL" id="JAAWWB010000023">
    <property type="protein sequence ID" value="KAG6754071.1"/>
    <property type="molecule type" value="Genomic_DNA"/>
</dbReference>
<organism evidence="3 4">
    <name type="scientific">Populus tomentosa</name>
    <name type="common">Chinese white poplar</name>
    <dbReference type="NCBI Taxonomy" id="118781"/>
    <lineage>
        <taxon>Eukaryota</taxon>
        <taxon>Viridiplantae</taxon>
        <taxon>Streptophyta</taxon>
        <taxon>Embryophyta</taxon>
        <taxon>Tracheophyta</taxon>
        <taxon>Spermatophyta</taxon>
        <taxon>Magnoliopsida</taxon>
        <taxon>eudicotyledons</taxon>
        <taxon>Gunneridae</taxon>
        <taxon>Pentapetalae</taxon>
        <taxon>rosids</taxon>
        <taxon>fabids</taxon>
        <taxon>Malpighiales</taxon>
        <taxon>Salicaceae</taxon>
        <taxon>Saliceae</taxon>
        <taxon>Populus</taxon>
    </lineage>
</organism>
<dbReference type="InterPro" id="IPR053063">
    <property type="entry name" value="PWWP_domain_containing_PDP"/>
</dbReference>
<keyword evidence="4" id="KW-1185">Reference proteome</keyword>
<dbReference type="SMART" id="SM00293">
    <property type="entry name" value="PWWP"/>
    <property type="match status" value="1"/>
</dbReference>
<accession>A0A8X8C9Q0</accession>
<dbReference type="OrthoDB" id="21615at2759"/>
<dbReference type="AlphaFoldDB" id="A0A8X8C9Q0"/>
<evidence type="ECO:0000313" key="3">
    <source>
        <dbReference type="EMBL" id="KAG6754071.1"/>
    </source>
</evidence>
<sequence length="1244" mass="136622">MENPKTPEAQKPDEKNLGGPSWPTGLFDVVEGKISGGDEYATLDVEASVINVVGNEEGYLVNDGIVKAVEEGKGHVDTALGEGLVDLGVAVREEVAVEDTVRDKELKEDGVVVEDTLRDEELKEDGVVVEDTARDEELKKDGVVDKNIVRDEELKEDELLGFNAVDSARKIDVSGDNLSIYVDLSGSLTGVDFDVVNCPGVVVSEESKEADDEKEELNGKFHVGDIVWVKTKNQSWWPGKIFDPLGVTKYAVQSDQRNGLLVGYLGSCHIAWCLPSQLKPFHKDFEQMVVKNKARSFLGAVEKAVDEFGRCLKSEMTCSCILKEGWQSAGNDGFQDGFSILECRFGDYSITRFETEKLLSQIKDLALAVSKLSVLELTVAKNRLSAFYQSIGHKQLPTNQLWDTTPDEDGSDRRVAKGNSKVYGAHPNSTPSGGKLQSTEDEVLRQMKNEDLAVIFGRDLDMSENCRSNAPQENFVSNDMASNSRKRKRKRRYSELKVEGPDVDPFSSPIMEEKHHSGSSLTVEKSSELRERKKSKYLSYPYVNWEAKGLPGPLEDQGPQEVSQEDGDVNPVAGQFIGSHSVSKSSGKRFQKKWIRKFISGNDTSKNPELINASAADLLSELCFTAVDCLYPNESKNFDLAEWFFSRFRISVYHDESIYEKYCKDVIGRNNDALLGKDAQETNQTQTLPNAKAQSEKNSRSSARSKVKSLSGLSDVNINITAGAVFLNSPHEMAHPTPNGKPKPKKAQTKQGAIPAGQQINHPTSIPDLNSNGTMSNCLVENLQIVGHVASEDKPKPNKRKKKVGLVEDNGSTTEPGTMLVDLQVTGPFSINAITDESNREGVTASVKDLYGNSTIPVILPHSAEGKPVPKKRKRKEESTSEQSILAAGIPDLNGTTAESGALANSEKKRRRKGEGTVGRPRKKTTSGNMECYKAETNGEAPATALLLTFAPGYSMPSKEILVATFCRFGPLKKSQTEVMKDSSTAQVVFMKSTDAVEAARSLEKANPFGATLVNYDLHLIPAASSSQCTKGFGTPVKTSGSMPKLAEAPPIDFIRQNLEMMTSMLEKSGDNLSPEMRAKLEIEIKGLLKKLLFVLVCPLTNRVPVQLLALRGYKQWQIGRPMLMNRLVLLCAYDVLQEAVYKDPVNLLTNIKNACNSARNPFPLNRPAAVKSCSPNHISLAFCCWNEGFFSALDEKPNELGSDVSQVMNTCICGARSNLTMRSHDLQFTCDSVSISLAVFFWL</sequence>
<feature type="domain" description="PWWP" evidence="2">
    <location>
        <begin position="223"/>
        <end position="284"/>
    </location>
</feature>
<dbReference type="InterPro" id="IPR000313">
    <property type="entry name" value="PWWP_dom"/>
</dbReference>
<protein>
    <recommendedName>
        <fullName evidence="2">PWWP domain-containing protein</fullName>
    </recommendedName>
</protein>